<organism evidence="7">
    <name type="scientific">Notodromas monacha</name>
    <dbReference type="NCBI Taxonomy" id="399045"/>
    <lineage>
        <taxon>Eukaryota</taxon>
        <taxon>Metazoa</taxon>
        <taxon>Ecdysozoa</taxon>
        <taxon>Arthropoda</taxon>
        <taxon>Crustacea</taxon>
        <taxon>Oligostraca</taxon>
        <taxon>Ostracoda</taxon>
        <taxon>Podocopa</taxon>
        <taxon>Podocopida</taxon>
        <taxon>Cypridocopina</taxon>
        <taxon>Cypridoidea</taxon>
        <taxon>Cyprididae</taxon>
        <taxon>Notodromas</taxon>
    </lineage>
</organism>
<evidence type="ECO:0000256" key="1">
    <source>
        <dbReference type="ARBA" id="ARBA00004141"/>
    </source>
</evidence>
<sequence length="123" mass="13683">MQNLSISCAMVCLILLGASAVVGFAGVCRQEIPAVLVTGVLYLLTAIFGLFTVTIMHFKRKTRKDYGLLDQYLSSGFYTTRMFDPGWSYHVGWIGIGACFLASFMWLMLARVMRFHILTAAIS</sequence>
<keyword evidence="2 5" id="KW-0812">Transmembrane</keyword>
<evidence type="ECO:0000256" key="5">
    <source>
        <dbReference type="SAM" id="Phobius"/>
    </source>
</evidence>
<evidence type="ECO:0000256" key="2">
    <source>
        <dbReference type="ARBA" id="ARBA00022692"/>
    </source>
</evidence>
<feature type="chain" id="PRO_5036210472" evidence="6">
    <location>
        <begin position="21"/>
        <end position="123"/>
    </location>
</feature>
<evidence type="ECO:0000256" key="4">
    <source>
        <dbReference type="ARBA" id="ARBA00023136"/>
    </source>
</evidence>
<reference evidence="7" key="1">
    <citation type="submission" date="2020-11" db="EMBL/GenBank/DDBJ databases">
        <authorList>
            <person name="Tran Van P."/>
        </authorList>
    </citation>
    <scope>NUCLEOTIDE SEQUENCE</scope>
</reference>
<feature type="transmembrane region" description="Helical" evidence="5">
    <location>
        <begin position="91"/>
        <end position="109"/>
    </location>
</feature>
<keyword evidence="8" id="KW-1185">Reference proteome</keyword>
<feature type="signal peptide" evidence="6">
    <location>
        <begin position="1"/>
        <end position="20"/>
    </location>
</feature>
<evidence type="ECO:0000313" key="7">
    <source>
        <dbReference type="EMBL" id="CAD7284665.1"/>
    </source>
</evidence>
<keyword evidence="4 5" id="KW-0472">Membrane</keyword>
<dbReference type="GO" id="GO:0016020">
    <property type="term" value="C:membrane"/>
    <property type="evidence" value="ECO:0007669"/>
    <property type="project" value="UniProtKB-SubCell"/>
</dbReference>
<dbReference type="OrthoDB" id="6419888at2759"/>
<keyword evidence="3 5" id="KW-1133">Transmembrane helix</keyword>
<keyword evidence="6" id="KW-0732">Signal</keyword>
<feature type="transmembrane region" description="Helical" evidence="5">
    <location>
        <begin position="35"/>
        <end position="58"/>
    </location>
</feature>
<comment type="subcellular location">
    <subcellularLocation>
        <location evidence="1">Membrane</location>
        <topology evidence="1">Multi-pass membrane protein</topology>
    </subcellularLocation>
</comment>
<evidence type="ECO:0000313" key="8">
    <source>
        <dbReference type="Proteomes" id="UP000678499"/>
    </source>
</evidence>
<evidence type="ECO:0000256" key="6">
    <source>
        <dbReference type="SAM" id="SignalP"/>
    </source>
</evidence>
<dbReference type="EMBL" id="OA891238">
    <property type="protein sequence ID" value="CAD7284665.1"/>
    <property type="molecule type" value="Genomic_DNA"/>
</dbReference>
<dbReference type="Gene3D" id="1.20.140.150">
    <property type="match status" value="1"/>
</dbReference>
<evidence type="ECO:0000256" key="3">
    <source>
        <dbReference type="ARBA" id="ARBA00022989"/>
    </source>
</evidence>
<dbReference type="InterPro" id="IPR004031">
    <property type="entry name" value="PMP22/EMP/MP20/Claudin"/>
</dbReference>
<proteinExistence type="predicted"/>
<protein>
    <submittedName>
        <fullName evidence="7">Uncharacterized protein</fullName>
    </submittedName>
</protein>
<dbReference type="Proteomes" id="UP000678499">
    <property type="component" value="Unassembled WGS sequence"/>
</dbReference>
<accession>A0A7R9C1X5</accession>
<gene>
    <name evidence="7" type="ORF">NMOB1V02_LOCUS12270</name>
</gene>
<name>A0A7R9C1X5_9CRUS</name>
<dbReference type="Pfam" id="PF13903">
    <property type="entry name" value="Claudin_2"/>
    <property type="match status" value="1"/>
</dbReference>
<dbReference type="AlphaFoldDB" id="A0A7R9C1X5"/>
<dbReference type="EMBL" id="CAJPEX010009201">
    <property type="protein sequence ID" value="CAG0924817.1"/>
    <property type="molecule type" value="Genomic_DNA"/>
</dbReference>